<dbReference type="GO" id="GO:0042144">
    <property type="term" value="P:vacuole fusion, non-autophagic"/>
    <property type="evidence" value="ECO:0007669"/>
    <property type="project" value="TreeGrafter"/>
</dbReference>
<dbReference type="InterPro" id="IPR051572">
    <property type="entry name" value="VTC_Complex_Subunit"/>
</dbReference>
<dbReference type="GO" id="GO:0006799">
    <property type="term" value="P:polyphosphate biosynthetic process"/>
    <property type="evidence" value="ECO:0007669"/>
    <property type="project" value="UniProtKB-ARBA"/>
</dbReference>
<name>A0A6A6U1H5_9PEZI</name>
<feature type="region of interest" description="Disordered" evidence="6">
    <location>
        <begin position="287"/>
        <end position="311"/>
    </location>
</feature>
<keyword evidence="10" id="KW-1185">Reference proteome</keyword>
<dbReference type="CDD" id="cd14474">
    <property type="entry name" value="SPX_YDR089W"/>
    <property type="match status" value="1"/>
</dbReference>
<keyword evidence="3 7" id="KW-0812">Transmembrane</keyword>
<feature type="compositionally biased region" description="Polar residues" evidence="6">
    <location>
        <begin position="289"/>
        <end position="306"/>
    </location>
</feature>
<feature type="transmembrane region" description="Helical" evidence="7">
    <location>
        <begin position="826"/>
        <end position="848"/>
    </location>
</feature>
<dbReference type="AlphaFoldDB" id="A0A6A6U1H5"/>
<evidence type="ECO:0000256" key="4">
    <source>
        <dbReference type="ARBA" id="ARBA00022989"/>
    </source>
</evidence>
<dbReference type="PANTHER" id="PTHR46140:SF1">
    <property type="entry name" value="VACUOLAR TRANSPORTER CHAPERONE COMPLEX SUBUNIT 4-RELATED"/>
    <property type="match status" value="1"/>
</dbReference>
<reference evidence="9" key="1">
    <citation type="journal article" date="2020" name="Stud. Mycol.">
        <title>101 Dothideomycetes genomes: a test case for predicting lifestyles and emergence of pathogens.</title>
        <authorList>
            <person name="Haridas S."/>
            <person name="Albert R."/>
            <person name="Binder M."/>
            <person name="Bloem J."/>
            <person name="Labutti K."/>
            <person name="Salamov A."/>
            <person name="Andreopoulos B."/>
            <person name="Baker S."/>
            <person name="Barry K."/>
            <person name="Bills G."/>
            <person name="Bluhm B."/>
            <person name="Cannon C."/>
            <person name="Castanera R."/>
            <person name="Culley D."/>
            <person name="Daum C."/>
            <person name="Ezra D."/>
            <person name="Gonzalez J."/>
            <person name="Henrissat B."/>
            <person name="Kuo A."/>
            <person name="Liang C."/>
            <person name="Lipzen A."/>
            <person name="Lutzoni F."/>
            <person name="Magnuson J."/>
            <person name="Mondo S."/>
            <person name="Nolan M."/>
            <person name="Ohm R."/>
            <person name="Pangilinan J."/>
            <person name="Park H.-J."/>
            <person name="Ramirez L."/>
            <person name="Alfaro M."/>
            <person name="Sun H."/>
            <person name="Tritt A."/>
            <person name="Yoshinaga Y."/>
            <person name="Zwiers L.-H."/>
            <person name="Turgeon B."/>
            <person name="Goodwin S."/>
            <person name="Spatafora J."/>
            <person name="Crous P."/>
            <person name="Grigoriev I."/>
        </authorList>
    </citation>
    <scope>NUCLEOTIDE SEQUENCE</scope>
    <source>
        <strain evidence="9">CBS 115976</strain>
    </source>
</reference>
<evidence type="ECO:0000313" key="9">
    <source>
        <dbReference type="EMBL" id="KAF2665760.1"/>
    </source>
</evidence>
<feature type="compositionally biased region" description="Low complexity" evidence="6">
    <location>
        <begin position="713"/>
        <end position="725"/>
    </location>
</feature>
<feature type="region of interest" description="Disordered" evidence="6">
    <location>
        <begin position="636"/>
        <end position="665"/>
    </location>
</feature>
<evidence type="ECO:0000259" key="8">
    <source>
        <dbReference type="PROSITE" id="PS51382"/>
    </source>
</evidence>
<proteinExistence type="predicted"/>
<organism evidence="9 10">
    <name type="scientific">Microthyrium microscopicum</name>
    <dbReference type="NCBI Taxonomy" id="703497"/>
    <lineage>
        <taxon>Eukaryota</taxon>
        <taxon>Fungi</taxon>
        <taxon>Dikarya</taxon>
        <taxon>Ascomycota</taxon>
        <taxon>Pezizomycotina</taxon>
        <taxon>Dothideomycetes</taxon>
        <taxon>Dothideomycetes incertae sedis</taxon>
        <taxon>Microthyriales</taxon>
        <taxon>Microthyriaceae</taxon>
        <taxon>Microthyrium</taxon>
    </lineage>
</organism>
<evidence type="ECO:0000313" key="10">
    <source>
        <dbReference type="Proteomes" id="UP000799302"/>
    </source>
</evidence>
<dbReference type="OrthoDB" id="5588846at2759"/>
<keyword evidence="4 7" id="KW-1133">Transmembrane helix</keyword>
<evidence type="ECO:0000256" key="5">
    <source>
        <dbReference type="ARBA" id="ARBA00023136"/>
    </source>
</evidence>
<dbReference type="GO" id="GO:0016237">
    <property type="term" value="P:microautophagy"/>
    <property type="evidence" value="ECO:0007669"/>
    <property type="project" value="TreeGrafter"/>
</dbReference>
<feature type="region of interest" description="Disordered" evidence="6">
    <location>
        <begin position="686"/>
        <end position="734"/>
    </location>
</feature>
<sequence>MKYGETLRQRSVPQWAYQNVAYDSIKKLIKEHTTPNRIKAVSIPGQGDAVEELFENQLFDLLVEQHGNINLFVRSKSGEIDRRLDHLGNQLHNIQLASWPPSIVPARVPPSRLAKYGRIEEQASQAGEEIKLLSRFVTVQKTAFVKLLKKYKKWSRRSSLEYRWSSEVVSQPDSFTNLDLGPFFDHWATLLQEIRFAMGFGQGRSNATSASQSPAINPMIPKESSISVARRLHEVTSNGVDVDFDAAISSVPIGTRGSRAVYWVHPDQLVELQVLLLQYTRLAFPKSRPGSSNDGSSPVTRRSSLSIARRDDGSHEITNGMIVLDEPNEFALLQNSIPISDTEDAHSPIPTQAAMTLRWTSGTDLAVCLRAEASIDSNMSIRSPGKIKFKRAADFLDLTKNYVPSGITDPDSNNLSRTPDNPEKVLTARKWLEDHTQTKPLVSVLSKRSRFINLPNGRDSGLWCVLDTNVVFRSVALKDLEGKDWPQTLSQDGLRFPYAVLQVRQEGKTAFDLIRLLDESHLTERVRGFSLSAHAVWSCARPRVMTPPFWLPVLSGDIRKLPSANNGRRKRKTASNKIASSGGEDIGSSSTAADTGEESSSIAGNRGDYKRGRSSKYANLRKKQDLSQTESVRYWSEYDQPEDDPEEGYFIYVNPDDDDDDDSWIPFRDSARTAYKRLRSMLSRSNSSVTAVGDEESSPLLQSSMLPKPGFPESITEETSSSSSSSDEDETDDYLHPRTRYGTLAASRPVDVQTENDAIGILLASMISLFFAATLSIVLLVLSSVGRKRARGEIDIVVLAGSFISLAFAVIGLWGMLRRDAGVTRWMIGISIFAGVVIIDGVLAGTLVREILLAVK</sequence>
<gene>
    <name evidence="9" type="ORF">BT63DRAFT_459338</name>
</gene>
<dbReference type="PROSITE" id="PS51382">
    <property type="entry name" value="SPX"/>
    <property type="match status" value="1"/>
</dbReference>
<feature type="compositionally biased region" description="Polar residues" evidence="6">
    <location>
        <begin position="587"/>
        <end position="603"/>
    </location>
</feature>
<dbReference type="InterPro" id="IPR042267">
    <property type="entry name" value="VTC_sf"/>
</dbReference>
<feature type="domain" description="SPX" evidence="8">
    <location>
        <begin position="1"/>
        <end position="165"/>
    </location>
</feature>
<dbReference type="PANTHER" id="PTHR46140">
    <property type="entry name" value="VACUOLAR TRANSPORTER CHAPERONE 1-RELATED"/>
    <property type="match status" value="1"/>
</dbReference>
<evidence type="ECO:0000256" key="3">
    <source>
        <dbReference type="ARBA" id="ARBA00022692"/>
    </source>
</evidence>
<dbReference type="Proteomes" id="UP000799302">
    <property type="component" value="Unassembled WGS sequence"/>
</dbReference>
<dbReference type="Pfam" id="PF09359">
    <property type="entry name" value="VTC"/>
    <property type="match status" value="1"/>
</dbReference>
<keyword evidence="2" id="KW-0926">Vacuole</keyword>
<comment type="subcellular location">
    <subcellularLocation>
        <location evidence="1">Vacuole membrane</location>
        <topology evidence="1">Multi-pass membrane protein</topology>
    </subcellularLocation>
</comment>
<dbReference type="GO" id="GO:0033254">
    <property type="term" value="C:vacuolar transporter chaperone complex"/>
    <property type="evidence" value="ECO:0007669"/>
    <property type="project" value="TreeGrafter"/>
</dbReference>
<dbReference type="Gene3D" id="3.20.100.30">
    <property type="entry name" value="VTC, catalytic tunnel domain"/>
    <property type="match status" value="1"/>
</dbReference>
<dbReference type="InterPro" id="IPR018966">
    <property type="entry name" value="VTC_domain"/>
</dbReference>
<evidence type="ECO:0000256" key="7">
    <source>
        <dbReference type="SAM" id="Phobius"/>
    </source>
</evidence>
<protein>
    <recommendedName>
        <fullName evidence="8">SPX domain-containing protein</fullName>
    </recommendedName>
</protein>
<dbReference type="EMBL" id="MU004240">
    <property type="protein sequence ID" value="KAF2665760.1"/>
    <property type="molecule type" value="Genomic_DNA"/>
</dbReference>
<evidence type="ECO:0000256" key="2">
    <source>
        <dbReference type="ARBA" id="ARBA00022554"/>
    </source>
</evidence>
<keyword evidence="5 7" id="KW-0472">Membrane</keyword>
<dbReference type="GO" id="GO:0007034">
    <property type="term" value="P:vacuolar transport"/>
    <property type="evidence" value="ECO:0007669"/>
    <property type="project" value="TreeGrafter"/>
</dbReference>
<feature type="transmembrane region" description="Helical" evidence="7">
    <location>
        <begin position="758"/>
        <end position="782"/>
    </location>
</feature>
<accession>A0A6A6U1H5</accession>
<feature type="transmembrane region" description="Helical" evidence="7">
    <location>
        <begin position="794"/>
        <end position="814"/>
    </location>
</feature>
<dbReference type="GO" id="GO:0000329">
    <property type="term" value="C:fungal-type vacuole membrane"/>
    <property type="evidence" value="ECO:0007669"/>
    <property type="project" value="TreeGrafter"/>
</dbReference>
<evidence type="ECO:0000256" key="6">
    <source>
        <dbReference type="SAM" id="MobiDB-lite"/>
    </source>
</evidence>
<evidence type="ECO:0000256" key="1">
    <source>
        <dbReference type="ARBA" id="ARBA00004128"/>
    </source>
</evidence>
<feature type="region of interest" description="Disordered" evidence="6">
    <location>
        <begin position="562"/>
        <end position="624"/>
    </location>
</feature>
<dbReference type="InterPro" id="IPR004331">
    <property type="entry name" value="SPX_dom"/>
</dbReference>